<gene>
    <name evidence="2" type="ORF">scyTo_0023757</name>
</gene>
<dbReference type="PANTHER" id="PTHR19871:SF43">
    <property type="entry name" value="SI:CH211-212K18.6"/>
    <property type="match status" value="1"/>
</dbReference>
<feature type="non-terminal residue" evidence="2">
    <location>
        <position position="1"/>
    </location>
</feature>
<accession>A0A401QDA2</accession>
<evidence type="ECO:0008006" key="4">
    <source>
        <dbReference type="Google" id="ProtNLM"/>
    </source>
</evidence>
<dbReference type="AlphaFoldDB" id="A0A401QDA2"/>
<feature type="region of interest" description="Disordered" evidence="1">
    <location>
        <begin position="102"/>
        <end position="133"/>
    </location>
</feature>
<dbReference type="EMBL" id="BFAA01033441">
    <property type="protein sequence ID" value="GCB83343.1"/>
    <property type="molecule type" value="Genomic_DNA"/>
</dbReference>
<organism evidence="2 3">
    <name type="scientific">Scyliorhinus torazame</name>
    <name type="common">Cloudy catshark</name>
    <name type="synonym">Catulus torazame</name>
    <dbReference type="NCBI Taxonomy" id="75743"/>
    <lineage>
        <taxon>Eukaryota</taxon>
        <taxon>Metazoa</taxon>
        <taxon>Chordata</taxon>
        <taxon>Craniata</taxon>
        <taxon>Vertebrata</taxon>
        <taxon>Chondrichthyes</taxon>
        <taxon>Elasmobranchii</taxon>
        <taxon>Galeomorphii</taxon>
        <taxon>Galeoidea</taxon>
        <taxon>Carcharhiniformes</taxon>
        <taxon>Scyliorhinidae</taxon>
        <taxon>Scyliorhinus</taxon>
    </lineage>
</organism>
<dbReference type="InterPro" id="IPR052752">
    <property type="entry name" value="NACHT-WD_repeat"/>
</dbReference>
<dbReference type="Proteomes" id="UP000288216">
    <property type="component" value="Unassembled WGS sequence"/>
</dbReference>
<protein>
    <recommendedName>
        <fullName evidence="4">DUF4062 domain-containing protein</fullName>
    </recommendedName>
</protein>
<evidence type="ECO:0000313" key="3">
    <source>
        <dbReference type="Proteomes" id="UP000288216"/>
    </source>
</evidence>
<dbReference type="OrthoDB" id="2325716at2759"/>
<feature type="compositionally biased region" description="Basic and acidic residues" evidence="1">
    <location>
        <begin position="111"/>
        <end position="122"/>
    </location>
</feature>
<reference evidence="2 3" key="1">
    <citation type="journal article" date="2018" name="Nat. Ecol. Evol.">
        <title>Shark genomes provide insights into elasmobranch evolution and the origin of vertebrates.</title>
        <authorList>
            <person name="Hara Y"/>
            <person name="Yamaguchi K"/>
            <person name="Onimaru K"/>
            <person name="Kadota M"/>
            <person name="Koyanagi M"/>
            <person name="Keeley SD"/>
            <person name="Tatsumi K"/>
            <person name="Tanaka K"/>
            <person name="Motone F"/>
            <person name="Kageyama Y"/>
            <person name="Nozu R"/>
            <person name="Adachi N"/>
            <person name="Nishimura O"/>
            <person name="Nakagawa R"/>
            <person name="Tanegashima C"/>
            <person name="Kiyatake I"/>
            <person name="Matsumoto R"/>
            <person name="Murakumo K"/>
            <person name="Nishida K"/>
            <person name="Terakita A"/>
            <person name="Kuratani S"/>
            <person name="Sato K"/>
            <person name="Hyodo S Kuraku.S."/>
        </authorList>
    </citation>
    <scope>NUCLEOTIDE SEQUENCE [LARGE SCALE GENOMIC DNA]</scope>
</reference>
<keyword evidence="3" id="KW-1185">Reference proteome</keyword>
<name>A0A401QDA2_SCYTO</name>
<comment type="caution">
    <text evidence="2">The sequence shown here is derived from an EMBL/GenBank/DDBJ whole genome shotgun (WGS) entry which is preliminary data.</text>
</comment>
<sequence length="264" mass="29594">SSDVLLSEPSSCVSPRLQIGPADNWEPFLSSSQHDEVRHLGDTDVKQLMRQQDVCETFSLPADTASRGDNLLSAFGKDLQKELGFEPWQAGISGVDTSHCSVTAESTSSEDNQRASIAERPKQSPTLQANECERQDTRKTFNLPRMVVSKCPPYPVADENHLSADNDPVNKIMKGNINIAYSPKKKKFMIYICGGYKDTEHERNALMKGVYPQLNTYCKERGYDFMMVDLRWGVRDGISDNHIMARLHLEVLKECQASEGSIFT</sequence>
<dbReference type="PANTHER" id="PTHR19871">
    <property type="entry name" value="BETA TRANSDUCIN-RELATED PROTEIN"/>
    <property type="match status" value="1"/>
</dbReference>
<feature type="non-terminal residue" evidence="2">
    <location>
        <position position="264"/>
    </location>
</feature>
<evidence type="ECO:0000313" key="2">
    <source>
        <dbReference type="EMBL" id="GCB83343.1"/>
    </source>
</evidence>
<dbReference type="STRING" id="75743.A0A401QDA2"/>
<proteinExistence type="predicted"/>
<evidence type="ECO:0000256" key="1">
    <source>
        <dbReference type="SAM" id="MobiDB-lite"/>
    </source>
</evidence>